<keyword evidence="2" id="KW-1188">Viral release from host cell</keyword>
<accession>D3JIT5</accession>
<feature type="region of interest" description="Disordered" evidence="4">
    <location>
        <begin position="1"/>
        <end position="105"/>
    </location>
</feature>
<evidence type="ECO:0000256" key="1">
    <source>
        <dbReference type="ARBA" id="ARBA00008192"/>
    </source>
</evidence>
<dbReference type="GO" id="GO:0019073">
    <property type="term" value="P:viral DNA genome packaging"/>
    <property type="evidence" value="ECO:0007669"/>
    <property type="project" value="InterPro"/>
</dbReference>
<feature type="compositionally biased region" description="Acidic residues" evidence="4">
    <location>
        <begin position="24"/>
        <end position="60"/>
    </location>
</feature>
<evidence type="ECO:0000256" key="2">
    <source>
        <dbReference type="ARBA" id="ARBA00022612"/>
    </source>
</evidence>
<gene>
    <name evidence="5" type="primary">L4</name>
</gene>
<dbReference type="EMBL" id="GU191019">
    <property type="protein sequence ID" value="ACZ92161.1"/>
    <property type="molecule type" value="Genomic_DNA"/>
</dbReference>
<keyword evidence="3" id="KW-0231">Viral genome packaging</keyword>
<feature type="compositionally biased region" description="Polar residues" evidence="4">
    <location>
        <begin position="94"/>
        <end position="104"/>
    </location>
</feature>
<feature type="compositionally biased region" description="Polar residues" evidence="4">
    <location>
        <begin position="66"/>
        <end position="85"/>
    </location>
</feature>
<organism evidence="5 6">
    <name type="scientific">Human adenovirus A serotype 18</name>
    <name type="common">HAdV-18</name>
    <name type="synonym">Human adenovirus 18</name>
    <dbReference type="NCBI Taxonomy" id="10528"/>
    <lineage>
        <taxon>Viruses</taxon>
        <taxon>Varidnaviria</taxon>
        <taxon>Bamfordvirae</taxon>
        <taxon>Preplasmiviricota</taxon>
        <taxon>Polisuviricotina</taxon>
        <taxon>Pharingeaviricetes</taxon>
        <taxon>Rowavirales</taxon>
        <taxon>Adenoviridae</taxon>
        <taxon>Mastadenovirus</taxon>
        <taxon>Mastadenovirus adami</taxon>
        <taxon>Human mastadenovirus A</taxon>
    </lineage>
</organism>
<evidence type="ECO:0000256" key="4">
    <source>
        <dbReference type="SAM" id="MobiDB-lite"/>
    </source>
</evidence>
<name>D3JIT5_ADE18</name>
<dbReference type="InterPro" id="IPR021304">
    <property type="entry name" value="Adeno_L4-33K/L4-22K"/>
</dbReference>
<comment type="similarity">
    <text evidence="1">Belongs to the adenoviridae splicing factor family.</text>
</comment>
<organismHost>
    <name type="scientific">Homo sapiens</name>
    <name type="common">Human</name>
    <dbReference type="NCBI Taxonomy" id="9606"/>
</organismHost>
<sequence length="180" mass="20616">MPPKAAKQAIALQRSKKQQQQQEIWEEESWESQAEEDEDLEEWEEEEEYNSLEEEEEGIEDGATATKPSLSTEASPPNPTVSKSQKASRRWDNTETSTAASNWGKNRKQTRRGYCSWRAHKSNIVACLQHCGGNISFARRYLLFHDGVAIPRNVLHYYRNLYSPFEAPNKEATCGDQAVH</sequence>
<reference evidence="5 6" key="1">
    <citation type="journal article" date="2010" name="Virology">
        <title>Computational analysis of human adenovirus serotype 18.</title>
        <authorList>
            <person name="Walsh M.P."/>
            <person name="Seto J."/>
            <person name="Tirado D."/>
            <person name="Chodosh J."/>
            <person name="Schnurr D."/>
            <person name="Seto D."/>
            <person name="Jones M.S."/>
        </authorList>
    </citation>
    <scope>NUCLEOTIDE SEQUENCE [LARGE SCALE GENOMIC DNA]</scope>
    <source>
        <strain evidence="5">D.C.</strain>
    </source>
</reference>
<evidence type="ECO:0000256" key="3">
    <source>
        <dbReference type="ARBA" id="ARBA00023219"/>
    </source>
</evidence>
<dbReference type="Proteomes" id="UP000139114">
    <property type="component" value="Segment"/>
</dbReference>
<evidence type="ECO:0000313" key="5">
    <source>
        <dbReference type="EMBL" id="ACZ92161.1"/>
    </source>
</evidence>
<protein>
    <submittedName>
        <fullName evidence="5">22 kDa protein</fullName>
    </submittedName>
</protein>
<proteinExistence type="inferred from homology"/>
<dbReference type="Pfam" id="PF11081">
    <property type="entry name" value="Adeno_L433K_22K"/>
    <property type="match status" value="1"/>
</dbReference>
<evidence type="ECO:0000313" key="6">
    <source>
        <dbReference type="Proteomes" id="UP000139114"/>
    </source>
</evidence>